<dbReference type="EMBL" id="RBZN01000010">
    <property type="protein sequence ID" value="RKQ18108.1"/>
    <property type="molecule type" value="Genomic_DNA"/>
</dbReference>
<keyword evidence="1" id="KW-1133">Transmembrane helix</keyword>
<feature type="transmembrane region" description="Helical" evidence="1">
    <location>
        <begin position="319"/>
        <end position="341"/>
    </location>
</feature>
<reference evidence="3 4" key="1">
    <citation type="journal article" date="2016" name="Antonie Van Leeuwenhoek">
        <title>Lysinibacillus endophyticus sp. nov., an indole-3-acetic acid producing endophytic bacterium isolated from corn root (Zea mays cv. Xinken-5).</title>
        <authorList>
            <person name="Yu J."/>
            <person name="Guan X."/>
            <person name="Liu C."/>
            <person name="Xiang W."/>
            <person name="Yu Z."/>
            <person name="Liu X."/>
            <person name="Wang G."/>
        </authorList>
    </citation>
    <scope>NUCLEOTIDE SEQUENCE [LARGE SCALE GENOMIC DNA]</scope>
    <source>
        <strain evidence="3 4">DSM 100506</strain>
    </source>
</reference>
<dbReference type="PANTHER" id="PTHR30590:SF2">
    <property type="entry name" value="INNER MEMBRANE PROTEIN"/>
    <property type="match status" value="1"/>
</dbReference>
<protein>
    <submittedName>
        <fullName evidence="3">DUF418 domain-containing protein</fullName>
    </submittedName>
</protein>
<evidence type="ECO:0000313" key="4">
    <source>
        <dbReference type="Proteomes" id="UP000272238"/>
    </source>
</evidence>
<sequence length="391" mass="44824">MNFQPTTLNERIDSLDILRGFSLLGILLVNMFAFYLPMPHILDLNYWFTEAMDIIWQQNLDIYVQSSFYPLFSMLFGYGLAMQFMKSQETGVNFYKFAPKRLVILLILGLLHAFLIWWGDILATYAVCGFFLLLFIRFSGGWLLTFGLVINGFFHFFILAIYFLTGIASTEVEKPALDIEMINSAITAYGVGSWTDAFTQRLSDLSVQLGFDMWIMSLLTILPYMLIGAAFAKWRLIERAKELKIVWIIMAIIFVSVGLFVKSAPYTFTRTYLLDYLKVYVGGPLLSIGYISLIVSICLIPIANKLLKPIAKAGRMSLTLYIMQSIICTILFYNFGFSLYGQVDVQMGTVIAISIYVVQIIFVEIWFIKFRQGPLEMAIKRITYKKILPEK</sequence>
<comment type="caution">
    <text evidence="3">The sequence shown here is derived from an EMBL/GenBank/DDBJ whole genome shotgun (WGS) entry which is preliminary data.</text>
</comment>
<proteinExistence type="predicted"/>
<feature type="transmembrane region" description="Helical" evidence="1">
    <location>
        <begin position="246"/>
        <end position="268"/>
    </location>
</feature>
<evidence type="ECO:0000259" key="2">
    <source>
        <dbReference type="Pfam" id="PF04235"/>
    </source>
</evidence>
<dbReference type="InterPro" id="IPR007349">
    <property type="entry name" value="DUF418"/>
</dbReference>
<gene>
    <name evidence="3" type="ORF">D8M03_06155</name>
</gene>
<dbReference type="PANTHER" id="PTHR30590">
    <property type="entry name" value="INNER MEMBRANE PROTEIN"/>
    <property type="match status" value="1"/>
</dbReference>
<dbReference type="OrthoDB" id="9807744at2"/>
<keyword evidence="1" id="KW-0812">Transmembrane</keyword>
<feature type="domain" description="DUF418" evidence="2">
    <location>
        <begin position="233"/>
        <end position="386"/>
    </location>
</feature>
<dbReference type="AlphaFoldDB" id="A0A494Z6C2"/>
<dbReference type="RefSeq" id="WP_121213906.1">
    <property type="nucleotide sequence ID" value="NZ_RBZN01000010.1"/>
</dbReference>
<feature type="transmembrane region" description="Helical" evidence="1">
    <location>
        <begin position="102"/>
        <end position="135"/>
    </location>
</feature>
<keyword evidence="4" id="KW-1185">Reference proteome</keyword>
<feature type="transmembrane region" description="Helical" evidence="1">
    <location>
        <begin position="21"/>
        <end position="42"/>
    </location>
</feature>
<evidence type="ECO:0000256" key="1">
    <source>
        <dbReference type="SAM" id="Phobius"/>
    </source>
</evidence>
<dbReference type="InterPro" id="IPR052529">
    <property type="entry name" value="Bact_Transport_Assoc"/>
</dbReference>
<organism evidence="3 4">
    <name type="scientific">Ureibacillus endophyticus</name>
    <dbReference type="NCBI Taxonomy" id="1978490"/>
    <lineage>
        <taxon>Bacteria</taxon>
        <taxon>Bacillati</taxon>
        <taxon>Bacillota</taxon>
        <taxon>Bacilli</taxon>
        <taxon>Bacillales</taxon>
        <taxon>Caryophanaceae</taxon>
        <taxon>Ureibacillus</taxon>
    </lineage>
</organism>
<dbReference type="Pfam" id="PF04235">
    <property type="entry name" value="DUF418"/>
    <property type="match status" value="1"/>
</dbReference>
<name>A0A494Z6C2_9BACL</name>
<dbReference type="Proteomes" id="UP000272238">
    <property type="component" value="Unassembled WGS sequence"/>
</dbReference>
<feature type="transmembrane region" description="Helical" evidence="1">
    <location>
        <begin position="288"/>
        <end position="307"/>
    </location>
</feature>
<feature type="transmembrane region" description="Helical" evidence="1">
    <location>
        <begin position="347"/>
        <end position="368"/>
    </location>
</feature>
<feature type="transmembrane region" description="Helical" evidence="1">
    <location>
        <begin position="141"/>
        <end position="164"/>
    </location>
</feature>
<feature type="transmembrane region" description="Helical" evidence="1">
    <location>
        <begin position="176"/>
        <end position="194"/>
    </location>
</feature>
<accession>A0A494Z6C2</accession>
<feature type="transmembrane region" description="Helical" evidence="1">
    <location>
        <begin position="62"/>
        <end position="81"/>
    </location>
</feature>
<keyword evidence="1" id="KW-0472">Membrane</keyword>
<evidence type="ECO:0000313" key="3">
    <source>
        <dbReference type="EMBL" id="RKQ18108.1"/>
    </source>
</evidence>
<feature type="transmembrane region" description="Helical" evidence="1">
    <location>
        <begin position="214"/>
        <end position="234"/>
    </location>
</feature>